<evidence type="ECO:0000256" key="1">
    <source>
        <dbReference type="SAM" id="MobiDB-lite"/>
    </source>
</evidence>
<keyword evidence="3" id="KW-1185">Reference proteome</keyword>
<reference evidence="2 3" key="1">
    <citation type="submission" date="2019-04" db="EMBL/GenBank/DDBJ databases">
        <title>The sequence and de novo assembly of Takifugu bimaculatus genome using PacBio and Hi-C technologies.</title>
        <authorList>
            <person name="Xu P."/>
            <person name="Liu B."/>
            <person name="Zhou Z."/>
        </authorList>
    </citation>
    <scope>NUCLEOTIDE SEQUENCE [LARGE SCALE GENOMIC DNA]</scope>
    <source>
        <strain evidence="2">TB-2018</strain>
        <tissue evidence="2">Muscle</tissue>
    </source>
</reference>
<evidence type="ECO:0000313" key="2">
    <source>
        <dbReference type="EMBL" id="TNM93735.1"/>
    </source>
</evidence>
<evidence type="ECO:0000313" key="3">
    <source>
        <dbReference type="Proteomes" id="UP000516260"/>
    </source>
</evidence>
<feature type="compositionally biased region" description="Basic and acidic residues" evidence="1">
    <location>
        <begin position="74"/>
        <end position="88"/>
    </location>
</feature>
<sequence>MAELQKLQKMKMMMSLQNGNESDNDDLHSNAGGSECSWDKDRLTSPPAGAHSGGSVSADADGALSNPAVPIKKPAKDKDSAVVEDKPELNGNQQDNAAVQESRAFLKTPMMF</sequence>
<proteinExistence type="predicted"/>
<gene>
    <name evidence="2" type="ORF">fugu_001911</name>
</gene>
<organism evidence="2 3">
    <name type="scientific">Takifugu bimaculatus</name>
    <dbReference type="NCBI Taxonomy" id="433685"/>
    <lineage>
        <taxon>Eukaryota</taxon>
        <taxon>Metazoa</taxon>
        <taxon>Chordata</taxon>
        <taxon>Craniata</taxon>
        <taxon>Vertebrata</taxon>
        <taxon>Euteleostomi</taxon>
        <taxon>Actinopterygii</taxon>
        <taxon>Neopterygii</taxon>
        <taxon>Teleostei</taxon>
        <taxon>Neoteleostei</taxon>
        <taxon>Acanthomorphata</taxon>
        <taxon>Eupercaria</taxon>
        <taxon>Tetraodontiformes</taxon>
        <taxon>Tetradontoidea</taxon>
        <taxon>Tetraodontidae</taxon>
        <taxon>Takifugu</taxon>
    </lineage>
</organism>
<dbReference type="Proteomes" id="UP000516260">
    <property type="component" value="Chromosome 2"/>
</dbReference>
<accession>A0A4Z2BN71</accession>
<feature type="compositionally biased region" description="Polar residues" evidence="1">
    <location>
        <begin position="90"/>
        <end position="99"/>
    </location>
</feature>
<comment type="caution">
    <text evidence="2">The sequence shown here is derived from an EMBL/GenBank/DDBJ whole genome shotgun (WGS) entry which is preliminary data.</text>
</comment>
<dbReference type="AlphaFoldDB" id="A0A4Z2BN71"/>
<feature type="region of interest" description="Disordered" evidence="1">
    <location>
        <begin position="1"/>
        <end position="99"/>
    </location>
</feature>
<dbReference type="EMBL" id="SWLE01000012">
    <property type="protein sequence ID" value="TNM93735.1"/>
    <property type="molecule type" value="Genomic_DNA"/>
</dbReference>
<feature type="compositionally biased region" description="Low complexity" evidence="1">
    <location>
        <begin position="1"/>
        <end position="17"/>
    </location>
</feature>
<name>A0A4Z2BN71_9TELE</name>
<protein>
    <submittedName>
        <fullName evidence="2">Uncharacterized protein</fullName>
    </submittedName>
</protein>